<reference evidence="1 2" key="1">
    <citation type="submission" date="2019-02" db="EMBL/GenBank/DDBJ databases">
        <title>Complete genome sequence of Desulfobacter hydrogenophilus AcRS1.</title>
        <authorList>
            <person name="Marietou A."/>
            <person name="Lund M.B."/>
            <person name="Marshall I.P.G."/>
            <person name="Schreiber L."/>
            <person name="Jorgensen B."/>
        </authorList>
    </citation>
    <scope>NUCLEOTIDE SEQUENCE [LARGE SCALE GENOMIC DNA]</scope>
    <source>
        <strain evidence="1 2">AcRS1</strain>
    </source>
</reference>
<proteinExistence type="predicted"/>
<dbReference type="Proteomes" id="UP000293902">
    <property type="component" value="Chromosome"/>
</dbReference>
<evidence type="ECO:0000313" key="2">
    <source>
        <dbReference type="Proteomes" id="UP000293902"/>
    </source>
</evidence>
<sequence>MGGLENSNKAKLFWTEKQSPGCPSQNLKSRRRSFYISGMVNLDYSWIWVNRNWYGYVELYYNGLSDNDHSQKLLDPAVSDRLDRGELFALGRWYASANVNLEIHPLVNAYINITPIVNLHDGSGMLLPRVVYNFSDNVSITMIALLNWGAPGTEYGGYVIPETDLTTPPPNIRSIPEIAGR</sequence>
<gene>
    <name evidence="1" type="ORF">EYB58_11270</name>
</gene>
<dbReference type="EMBL" id="CP036313">
    <property type="protein sequence ID" value="QBH13453.1"/>
    <property type="molecule type" value="Genomic_DNA"/>
</dbReference>
<evidence type="ECO:0008006" key="3">
    <source>
        <dbReference type="Google" id="ProtNLM"/>
    </source>
</evidence>
<protein>
    <recommendedName>
        <fullName evidence="3">TonB-dependent receptor-like beta-barrel domain-containing protein</fullName>
    </recommendedName>
</protein>
<keyword evidence="2" id="KW-1185">Reference proteome</keyword>
<organism evidence="1 2">
    <name type="scientific">Desulfobacter hydrogenophilus</name>
    <dbReference type="NCBI Taxonomy" id="2291"/>
    <lineage>
        <taxon>Bacteria</taxon>
        <taxon>Pseudomonadati</taxon>
        <taxon>Thermodesulfobacteriota</taxon>
        <taxon>Desulfobacteria</taxon>
        <taxon>Desulfobacterales</taxon>
        <taxon>Desulfobacteraceae</taxon>
        <taxon>Desulfobacter</taxon>
    </lineage>
</organism>
<evidence type="ECO:0000313" key="1">
    <source>
        <dbReference type="EMBL" id="QBH13453.1"/>
    </source>
</evidence>
<name>A0ABX5RHC5_9BACT</name>
<accession>A0ABX5RHC5</accession>